<evidence type="ECO:0000256" key="4">
    <source>
        <dbReference type="SAM" id="MobiDB-lite"/>
    </source>
</evidence>
<evidence type="ECO:0000256" key="2">
    <source>
        <dbReference type="ARBA" id="ARBA00006809"/>
    </source>
</evidence>
<feature type="compositionally biased region" description="Acidic residues" evidence="4">
    <location>
        <begin position="816"/>
        <end position="827"/>
    </location>
</feature>
<feature type="region of interest" description="Disordered" evidence="4">
    <location>
        <begin position="748"/>
        <end position="791"/>
    </location>
</feature>
<dbReference type="PANTHER" id="PTHR13213:SF2">
    <property type="entry name" value="MYB-BINDING PROTEIN 1A"/>
    <property type="match status" value="1"/>
</dbReference>
<sequence length="1028" mass="113799">MGKNKKRAAPAADHPAPKKAKTSISIADIPAGPFVDAPSKDERKREGELYELLSSIDENDRKAASDRIVSTLLGSDGEEGVPETVLERHICKRLIRGLASSRKAARVGFSLALTELLHQLFGPKKLAQSTYTGLTFEKLWNTYLESTAPVGGVAAQEERDHAFGRLFGMYAFVRSTALFDEPSRWEPALDILLDLGQEKAWMRSQCGFTIVEAMRQMDQNLTKSTLRRIAEKGQAKTPEGVAIWLAASSRFPNLKVQPWNHPLAKESLATLTAVLKESYNLAKEEGEDTQTSKQAGWTRDPHFVWDLILRYYALDELAPIADFERFWTTVVDGGFFSKKASDGQKFSGFMIFQKMLSGFAASDESLASGKLQCLFSKNMLDCLMNQASQSDRFVYRAAIHTLKSIENAASSQPHILPNVLRRLLSSHGAYNFDIRTKTKTIDKLLRLIGNGNENHVLQAVREPLAQLKTVKPAADGKKNSEAEQMIRAFIEYLTKIIHALVVDTSSDLDVKNFKQSAILDSLKDLASIANSQSELVPAALVSDNLRDLARERLETSLGKLAKFCGQYKIFCCAIEELDLGTARLDEELAAAKEDALARMKKLLKQKSADDGTKQSLSQGLAMLYAVSIFRLYNEDADAMEVLSDLAEQAPEKGAAGVQSSEFLVEILLSMVTRSSLLMREVSHQVFGALSSQISEEGLDLLLEPLSAPENVQGQKELFNTEDDDVVVDGDEDDDSEDDDVEVIDVEDASDVEISSDTQFVSLNGQGEDDGEDESESESEDDEDEGAADEQDKEMQELDAAIGNILKSHRLDKDADAESSDNDEDMSDSEMLALDEKLTEVFKQRTKARPDSTKDKRQAKRTVVDFKNRILDLLEIYVRNEVGNPLALNLLLPLLRLIRTTKEKQLATRAHGVIAEFKRAGKKAKGGKRDKDSGSNVAPQSSNPAKVDTEKLMEMLAEIHEEARKEAGNSHVTAASMAALKVVTAIMAADRGMHERIIALYSKTLAAWPHCKGRTQFQHYWNSWVPPKA</sequence>
<reference evidence="5" key="1">
    <citation type="submission" date="2022-10" db="EMBL/GenBank/DDBJ databases">
        <title>Determination and structural analysis of whole genome sequence of Sarocladium strictum F4-1.</title>
        <authorList>
            <person name="Hu L."/>
            <person name="Jiang Y."/>
        </authorList>
    </citation>
    <scope>NUCLEOTIDE SEQUENCE</scope>
    <source>
        <strain evidence="5">F4-1</strain>
    </source>
</reference>
<feature type="region of interest" description="Disordered" evidence="4">
    <location>
        <begin position="918"/>
        <end position="946"/>
    </location>
</feature>
<dbReference type="EMBL" id="JAPDFR010000001">
    <property type="protein sequence ID" value="KAK0392688.1"/>
    <property type="molecule type" value="Genomic_DNA"/>
</dbReference>
<dbReference type="GO" id="GO:0000182">
    <property type="term" value="F:rDNA binding"/>
    <property type="evidence" value="ECO:0007669"/>
    <property type="project" value="TreeGrafter"/>
</dbReference>
<comment type="subcellular location">
    <subcellularLocation>
        <location evidence="1">Nucleus</location>
    </subcellularLocation>
</comment>
<dbReference type="GO" id="GO:0006355">
    <property type="term" value="P:regulation of DNA-templated transcription"/>
    <property type="evidence" value="ECO:0007669"/>
    <property type="project" value="InterPro"/>
</dbReference>
<proteinExistence type="inferred from homology"/>
<dbReference type="InterPro" id="IPR016024">
    <property type="entry name" value="ARM-type_fold"/>
</dbReference>
<gene>
    <name evidence="5" type="ORF">NLU13_2183</name>
</gene>
<accession>A0AA39LCX6</accession>
<dbReference type="Pfam" id="PF04931">
    <property type="entry name" value="DNA_pol_phi"/>
    <property type="match status" value="1"/>
</dbReference>
<feature type="compositionally biased region" description="Acidic residues" evidence="4">
    <location>
        <begin position="766"/>
        <end position="791"/>
    </location>
</feature>
<dbReference type="Proteomes" id="UP001175261">
    <property type="component" value="Unassembled WGS sequence"/>
</dbReference>
<comment type="caution">
    <text evidence="5">The sequence shown here is derived from an EMBL/GenBank/DDBJ whole genome shotgun (WGS) entry which is preliminary data.</text>
</comment>
<evidence type="ECO:0000313" key="5">
    <source>
        <dbReference type="EMBL" id="KAK0392688.1"/>
    </source>
</evidence>
<feature type="region of interest" description="Disordered" evidence="4">
    <location>
        <begin position="1"/>
        <end position="43"/>
    </location>
</feature>
<evidence type="ECO:0008006" key="7">
    <source>
        <dbReference type="Google" id="ProtNLM"/>
    </source>
</evidence>
<evidence type="ECO:0000256" key="3">
    <source>
        <dbReference type="ARBA" id="ARBA00023242"/>
    </source>
</evidence>
<organism evidence="5 6">
    <name type="scientific">Sarocladium strictum</name>
    <name type="common">Black bundle disease fungus</name>
    <name type="synonym">Acremonium strictum</name>
    <dbReference type="NCBI Taxonomy" id="5046"/>
    <lineage>
        <taxon>Eukaryota</taxon>
        <taxon>Fungi</taxon>
        <taxon>Dikarya</taxon>
        <taxon>Ascomycota</taxon>
        <taxon>Pezizomycotina</taxon>
        <taxon>Sordariomycetes</taxon>
        <taxon>Hypocreomycetidae</taxon>
        <taxon>Hypocreales</taxon>
        <taxon>Sarocladiaceae</taxon>
        <taxon>Sarocladium</taxon>
    </lineage>
</organism>
<dbReference type="GO" id="GO:0005730">
    <property type="term" value="C:nucleolus"/>
    <property type="evidence" value="ECO:0007669"/>
    <property type="project" value="InterPro"/>
</dbReference>
<dbReference type="InterPro" id="IPR007015">
    <property type="entry name" value="DNA_pol_V/MYBBP1A"/>
</dbReference>
<evidence type="ECO:0000313" key="6">
    <source>
        <dbReference type="Proteomes" id="UP001175261"/>
    </source>
</evidence>
<keyword evidence="3" id="KW-0539">Nucleus</keyword>
<dbReference type="AlphaFoldDB" id="A0AA39LCX6"/>
<comment type="similarity">
    <text evidence="2">Belongs to the MYBBP1A family.</text>
</comment>
<dbReference type="PANTHER" id="PTHR13213">
    <property type="entry name" value="MYB-BINDING PROTEIN 1A FAMILY MEMBER"/>
    <property type="match status" value="1"/>
</dbReference>
<keyword evidence="6" id="KW-1185">Reference proteome</keyword>
<protein>
    <recommendedName>
        <fullName evidence="7">DNA polymerase V</fullName>
    </recommendedName>
</protein>
<feature type="compositionally biased region" description="Polar residues" evidence="4">
    <location>
        <begin position="754"/>
        <end position="763"/>
    </location>
</feature>
<dbReference type="SUPFAM" id="SSF48371">
    <property type="entry name" value="ARM repeat"/>
    <property type="match status" value="1"/>
</dbReference>
<name>A0AA39LCX6_SARSR</name>
<feature type="region of interest" description="Disordered" evidence="4">
    <location>
        <begin position="804"/>
        <end position="827"/>
    </location>
</feature>
<evidence type="ECO:0000256" key="1">
    <source>
        <dbReference type="ARBA" id="ARBA00004123"/>
    </source>
</evidence>